<feature type="transmembrane region" description="Helical" evidence="9">
    <location>
        <begin position="541"/>
        <end position="558"/>
    </location>
</feature>
<evidence type="ECO:0000256" key="9">
    <source>
        <dbReference type="RuleBase" id="RU364070"/>
    </source>
</evidence>
<dbReference type="InterPro" id="IPR001036">
    <property type="entry name" value="Acrflvin-R"/>
</dbReference>
<feature type="transmembrane region" description="Helical" evidence="9">
    <location>
        <begin position="921"/>
        <end position="944"/>
    </location>
</feature>
<evidence type="ECO:0000256" key="6">
    <source>
        <dbReference type="ARBA" id="ARBA00022692"/>
    </source>
</evidence>
<dbReference type="Gene3D" id="3.30.70.1430">
    <property type="entry name" value="Multidrug efflux transporter AcrB pore domain"/>
    <property type="match status" value="2"/>
</dbReference>
<dbReference type="Gene3D" id="3.30.70.1440">
    <property type="entry name" value="Multidrug efflux transporter AcrB pore domain"/>
    <property type="match status" value="1"/>
</dbReference>
<dbReference type="PRINTS" id="PR00702">
    <property type="entry name" value="ACRIFLAVINRP"/>
</dbReference>
<feature type="transmembrane region" description="Helical" evidence="9">
    <location>
        <begin position="438"/>
        <end position="458"/>
    </location>
</feature>
<evidence type="ECO:0000256" key="3">
    <source>
        <dbReference type="ARBA" id="ARBA00022448"/>
    </source>
</evidence>
<evidence type="ECO:0000256" key="1">
    <source>
        <dbReference type="ARBA" id="ARBA00004429"/>
    </source>
</evidence>
<keyword evidence="8 9" id="KW-0472">Membrane</keyword>
<dbReference type="FunFam" id="1.20.1640.10:FF:000002">
    <property type="entry name" value="Efflux pump membrane transporter"/>
    <property type="match status" value="1"/>
</dbReference>
<name>A0A1Y6BGV1_9NEIS</name>
<accession>A0A1Y6BGV1</accession>
<evidence type="ECO:0000256" key="4">
    <source>
        <dbReference type="ARBA" id="ARBA00022475"/>
    </source>
</evidence>
<dbReference type="NCBIfam" id="NF000282">
    <property type="entry name" value="RND_permease_1"/>
    <property type="match status" value="1"/>
</dbReference>
<organism evidence="10 11">
    <name type="scientific">Pseudogulbenkiania subflava DSM 22618</name>
    <dbReference type="NCBI Taxonomy" id="1123014"/>
    <lineage>
        <taxon>Bacteria</taxon>
        <taxon>Pseudomonadati</taxon>
        <taxon>Pseudomonadota</taxon>
        <taxon>Betaproteobacteria</taxon>
        <taxon>Neisseriales</taxon>
        <taxon>Chromobacteriaceae</taxon>
        <taxon>Pseudogulbenkiania</taxon>
    </lineage>
</organism>
<dbReference type="FunFam" id="3.30.70.1430:FF:000002">
    <property type="entry name" value="Efflux pump membrane transporter"/>
    <property type="match status" value="1"/>
</dbReference>
<evidence type="ECO:0000256" key="7">
    <source>
        <dbReference type="ARBA" id="ARBA00022989"/>
    </source>
</evidence>
<dbReference type="GO" id="GO:0042910">
    <property type="term" value="F:xenobiotic transmembrane transporter activity"/>
    <property type="evidence" value="ECO:0007669"/>
    <property type="project" value="TreeGrafter"/>
</dbReference>
<proteinExistence type="inferred from homology"/>
<comment type="similarity">
    <text evidence="2 9">Belongs to the resistance-nodulation-cell division (RND) (TC 2.A.6) family.</text>
</comment>
<dbReference type="FunFam" id="1.20.1640.10:FF:000001">
    <property type="entry name" value="Efflux pump membrane transporter"/>
    <property type="match status" value="1"/>
</dbReference>
<dbReference type="Proteomes" id="UP000192920">
    <property type="component" value="Unassembled WGS sequence"/>
</dbReference>
<dbReference type="AlphaFoldDB" id="A0A1Y6BGV1"/>
<feature type="transmembrane region" description="Helical" evidence="9">
    <location>
        <begin position="366"/>
        <end position="386"/>
    </location>
</feature>
<feature type="transmembrane region" description="Helical" evidence="9">
    <location>
        <begin position="470"/>
        <end position="497"/>
    </location>
</feature>
<dbReference type="PANTHER" id="PTHR32063:SF13">
    <property type="entry name" value="MULTIDRUG EFFLUX PUMP SUBUNIT ACRB-RELATED"/>
    <property type="match status" value="1"/>
</dbReference>
<reference evidence="11" key="1">
    <citation type="submission" date="2017-04" db="EMBL/GenBank/DDBJ databases">
        <authorList>
            <person name="Varghese N."/>
            <person name="Submissions S."/>
        </authorList>
    </citation>
    <scope>NUCLEOTIDE SEQUENCE [LARGE SCALE GENOMIC DNA]</scope>
    <source>
        <strain evidence="11">DSM 22618</strain>
    </source>
</reference>
<keyword evidence="4" id="KW-1003">Cell membrane</keyword>
<gene>
    <name evidence="10" type="ORF">SAMN02745746_01360</name>
</gene>
<keyword evidence="6 9" id="KW-0812">Transmembrane</keyword>
<dbReference type="Gene3D" id="3.30.70.1320">
    <property type="entry name" value="Multidrug efflux transporter AcrB pore domain like"/>
    <property type="match status" value="1"/>
</dbReference>
<comment type="caution">
    <text evidence="9">Lacks conserved residue(s) required for the propagation of feature annotation.</text>
</comment>
<keyword evidence="11" id="KW-1185">Reference proteome</keyword>
<dbReference type="InterPro" id="IPR027463">
    <property type="entry name" value="AcrB_DN_DC_subdom"/>
</dbReference>
<feature type="transmembrane region" description="Helical" evidence="9">
    <location>
        <begin position="895"/>
        <end position="915"/>
    </location>
</feature>
<protein>
    <recommendedName>
        <fullName evidence="9">Efflux pump membrane transporter</fullName>
    </recommendedName>
</protein>
<dbReference type="GO" id="GO:0009636">
    <property type="term" value="P:response to toxic substance"/>
    <property type="evidence" value="ECO:0007669"/>
    <property type="project" value="UniProtKB-ARBA"/>
</dbReference>
<dbReference type="STRING" id="1123014.SAMN02745746_01360"/>
<keyword evidence="3 9" id="KW-0813">Transport</keyword>
<dbReference type="GO" id="GO:0015562">
    <property type="term" value="F:efflux transmembrane transporter activity"/>
    <property type="evidence" value="ECO:0007669"/>
    <property type="project" value="InterPro"/>
</dbReference>
<dbReference type="Gene3D" id="3.30.2090.10">
    <property type="entry name" value="Multidrug efflux transporter AcrB TolC docking domain, DN and DC subdomains"/>
    <property type="match status" value="2"/>
</dbReference>
<dbReference type="InterPro" id="IPR004764">
    <property type="entry name" value="MdtF-like"/>
</dbReference>
<dbReference type="PANTHER" id="PTHR32063">
    <property type="match status" value="1"/>
</dbReference>
<evidence type="ECO:0000313" key="11">
    <source>
        <dbReference type="Proteomes" id="UP000192920"/>
    </source>
</evidence>
<evidence type="ECO:0000256" key="5">
    <source>
        <dbReference type="ARBA" id="ARBA00022519"/>
    </source>
</evidence>
<feature type="transmembrane region" description="Helical" evidence="9">
    <location>
        <begin position="965"/>
        <end position="986"/>
    </location>
</feature>
<sequence>MPKFFIDRPVFAWVIALLILLIGGLSVVKLPVAQYPSIAPPSVSVSATYAGASAETLQNSVTTVIEQQMNGIDGLLYMSSNSQSSGQATITLYFQPGTNPDIAQVQVQNKLQLAMPRLPTEVQQQGVKVAKATRNFLMFVTLSSTDGSVDAVGLGNYISSSLLDQLSRVTGVGEATLFGSEYAMRVWVSPDKLNSFKMTTSDVIAAIKAQNVQVSAGELGGLPAIKGQQLNATIRAQSRLSTPEQFGNILLRVNKDGSRVLLRDVARIELGAQTFTTKAYVDGKPAAAVGIKLAPSANALATAQAVRDKVQELSPYFPHGVKADVPYDTSKFVKISIEEVVKTLIEAVALVFLVMYLFLQNFRATLIPTIVVPVALAGTLGAMAAFGFSINVLTMFGMVLAIGMLVDDAIVVVENVERIMSEEGLPPRKATRKAMEQITNALIGISLVLTAVFIPMAFFGGSVGAIYRQFSLSLVASMVFSVLLALTLTPALCATLLKPVDAGHHHAKSGFFGWFNRSFAASTNKYQGAVAKIIQKTGRYMLVYFVIIGVVALLFARLPSSFLPEEDQGYSITMVQLPTGATSEHTRDILAQVEQYYLKQPETAHSIAVAGFGFNGNGQNLGLVFTPLKDWGERKAAEHHVQGVIGRAFGVFSQIKDAIIYPLNPPPIPELGNATGFDFMLQDRSGQGHDKLMEARNMVLGMAAKDPRLAGVRPQGMEDAPQFQVTIDQEKASSLGLSLADINSTLSTNFGSSYVNDFTNGTRVQQVIVQADAPYRMQPQDIEKLFVRNASGTMVPFSAFASAKWSYGSPRLERYNGVPSMEIVGTAAPGKSSGEAMQAIEEIVAKLPAGFGIEWTGQSYEERLSGSQAPALFAISLVVVFLCLAALYESWSIPFSVMLVVPLGVFGALLAAHLRGLPNDVFFKVGLLTTIGLSTKNAILIIEFAKDLQAQGKSVIEATLEAVHLRLRPILMTSMAFVLGVLPLAISNGAGSASQHAIGTGVIGGMLSATFLAIFFVPVFFVVVRSRFKGSERQRKLYTHHMEDEVAAVPVTVETRNADQEGKHHD</sequence>
<comment type="subcellular location">
    <subcellularLocation>
        <location evidence="1 9">Cell inner membrane</location>
        <topology evidence="1 9">Multi-pass membrane protein</topology>
    </subcellularLocation>
</comment>
<evidence type="ECO:0000313" key="10">
    <source>
        <dbReference type="EMBL" id="SMF10955.1"/>
    </source>
</evidence>
<feature type="transmembrane region" description="Helical" evidence="9">
    <location>
        <begin position="998"/>
        <end position="1024"/>
    </location>
</feature>
<dbReference type="GO" id="GO:0005886">
    <property type="term" value="C:plasma membrane"/>
    <property type="evidence" value="ECO:0007669"/>
    <property type="project" value="UniProtKB-SubCell"/>
</dbReference>
<dbReference type="Gene3D" id="1.20.1640.10">
    <property type="entry name" value="Multidrug efflux transporter AcrB transmembrane domain"/>
    <property type="match status" value="2"/>
</dbReference>
<keyword evidence="7 9" id="KW-1133">Transmembrane helix</keyword>
<dbReference type="FunFam" id="3.30.2090.10:FF:000002">
    <property type="entry name" value="Efflux pump membrane transporter"/>
    <property type="match status" value="1"/>
</dbReference>
<evidence type="ECO:0000256" key="2">
    <source>
        <dbReference type="ARBA" id="ARBA00010942"/>
    </source>
</evidence>
<dbReference type="RefSeq" id="WP_085275671.1">
    <property type="nucleotide sequence ID" value="NZ_FXAG01000005.1"/>
</dbReference>
<dbReference type="SUPFAM" id="SSF82866">
    <property type="entry name" value="Multidrug efflux transporter AcrB transmembrane domain"/>
    <property type="match status" value="2"/>
</dbReference>
<dbReference type="FunFam" id="3.30.70.1430:FF:000001">
    <property type="entry name" value="Efflux pump membrane transporter"/>
    <property type="match status" value="1"/>
</dbReference>
<feature type="transmembrane region" description="Helical" evidence="9">
    <location>
        <begin position="340"/>
        <end position="359"/>
    </location>
</feature>
<dbReference type="Pfam" id="PF00873">
    <property type="entry name" value="ACR_tran"/>
    <property type="match status" value="1"/>
</dbReference>
<dbReference type="SUPFAM" id="SSF82714">
    <property type="entry name" value="Multidrug efflux transporter AcrB TolC docking domain, DN and DC subdomains"/>
    <property type="match status" value="2"/>
</dbReference>
<dbReference type="SUPFAM" id="SSF82693">
    <property type="entry name" value="Multidrug efflux transporter AcrB pore domain, PN1, PN2, PC1 and PC2 subdomains"/>
    <property type="match status" value="3"/>
</dbReference>
<keyword evidence="5 9" id="KW-0997">Cell inner membrane</keyword>
<feature type="transmembrane region" description="Helical" evidence="9">
    <location>
        <begin position="869"/>
        <end position="888"/>
    </location>
</feature>
<dbReference type="EMBL" id="FXAG01000005">
    <property type="protein sequence ID" value="SMF10955.1"/>
    <property type="molecule type" value="Genomic_DNA"/>
</dbReference>
<evidence type="ECO:0000256" key="8">
    <source>
        <dbReference type="ARBA" id="ARBA00023136"/>
    </source>
</evidence>
<dbReference type="NCBIfam" id="TIGR00915">
    <property type="entry name" value="2A0602"/>
    <property type="match status" value="1"/>
</dbReference>
<dbReference type="FunFam" id="3.30.2090.10:FF:000001">
    <property type="entry name" value="Efflux pump membrane transporter"/>
    <property type="match status" value="1"/>
</dbReference>